<feature type="domain" description="HTH rpiR-type" evidence="4">
    <location>
        <begin position="7"/>
        <end position="83"/>
    </location>
</feature>
<keyword evidence="1" id="KW-0805">Transcription regulation</keyword>
<dbReference type="InterPro" id="IPR009057">
    <property type="entry name" value="Homeodomain-like_sf"/>
</dbReference>
<dbReference type="Gene3D" id="1.10.10.10">
    <property type="entry name" value="Winged helix-like DNA-binding domain superfamily/Winged helix DNA-binding domain"/>
    <property type="match status" value="1"/>
</dbReference>
<evidence type="ECO:0000256" key="1">
    <source>
        <dbReference type="ARBA" id="ARBA00023015"/>
    </source>
</evidence>
<dbReference type="GO" id="GO:0003700">
    <property type="term" value="F:DNA-binding transcription factor activity"/>
    <property type="evidence" value="ECO:0007669"/>
    <property type="project" value="InterPro"/>
</dbReference>
<dbReference type="GO" id="GO:0097367">
    <property type="term" value="F:carbohydrate derivative binding"/>
    <property type="evidence" value="ECO:0007669"/>
    <property type="project" value="InterPro"/>
</dbReference>
<dbReference type="EMBL" id="MLJW01002122">
    <property type="protein sequence ID" value="OIQ75583.1"/>
    <property type="molecule type" value="Genomic_DNA"/>
</dbReference>
<dbReference type="InterPro" id="IPR035472">
    <property type="entry name" value="RpiR-like_SIS"/>
</dbReference>
<dbReference type="Gene3D" id="3.40.50.10490">
    <property type="entry name" value="Glucose-6-phosphate isomerase like protein, domain 1"/>
    <property type="match status" value="1"/>
</dbReference>
<keyword evidence="2" id="KW-0238">DNA-binding</keyword>
<evidence type="ECO:0000256" key="3">
    <source>
        <dbReference type="ARBA" id="ARBA00023163"/>
    </source>
</evidence>
<dbReference type="InterPro" id="IPR000281">
    <property type="entry name" value="HTH_RpiR"/>
</dbReference>
<dbReference type="SUPFAM" id="SSF46689">
    <property type="entry name" value="Homeodomain-like"/>
    <property type="match status" value="1"/>
</dbReference>
<dbReference type="PROSITE" id="PS51071">
    <property type="entry name" value="HTH_RPIR"/>
    <property type="match status" value="1"/>
</dbReference>
<dbReference type="InterPro" id="IPR036388">
    <property type="entry name" value="WH-like_DNA-bd_sf"/>
</dbReference>
<evidence type="ECO:0000259" key="4">
    <source>
        <dbReference type="PROSITE" id="PS51071"/>
    </source>
</evidence>
<gene>
    <name evidence="5" type="primary">ybbH_1</name>
    <name evidence="5" type="ORF">GALL_427480</name>
</gene>
<dbReference type="PANTHER" id="PTHR30514:SF18">
    <property type="entry name" value="RPIR-FAMILY TRANSCRIPTIONAL REGULATOR"/>
    <property type="match status" value="1"/>
</dbReference>
<keyword evidence="3" id="KW-0804">Transcription</keyword>
<dbReference type="AlphaFoldDB" id="A0A1J5Q6F6"/>
<evidence type="ECO:0000313" key="5">
    <source>
        <dbReference type="EMBL" id="OIQ75583.1"/>
    </source>
</evidence>
<reference evidence="5" key="1">
    <citation type="submission" date="2016-10" db="EMBL/GenBank/DDBJ databases">
        <title>Sequence of Gallionella enrichment culture.</title>
        <authorList>
            <person name="Poehlein A."/>
            <person name="Muehling M."/>
            <person name="Daniel R."/>
        </authorList>
    </citation>
    <scope>NUCLEOTIDE SEQUENCE</scope>
</reference>
<dbReference type="InterPro" id="IPR047640">
    <property type="entry name" value="RpiR-like"/>
</dbReference>
<comment type="caution">
    <text evidence="5">The sequence shown here is derived from an EMBL/GenBank/DDBJ whole genome shotgun (WGS) entry which is preliminary data.</text>
</comment>
<dbReference type="Pfam" id="PF01380">
    <property type="entry name" value="SIS"/>
    <property type="match status" value="1"/>
</dbReference>
<dbReference type="InterPro" id="IPR001347">
    <property type="entry name" value="SIS_dom"/>
</dbReference>
<name>A0A1J5Q6F6_9ZZZZ</name>
<organism evidence="5">
    <name type="scientific">mine drainage metagenome</name>
    <dbReference type="NCBI Taxonomy" id="410659"/>
    <lineage>
        <taxon>unclassified sequences</taxon>
        <taxon>metagenomes</taxon>
        <taxon>ecological metagenomes</taxon>
    </lineage>
</organism>
<accession>A0A1J5Q6F6</accession>
<dbReference type="GO" id="GO:0003677">
    <property type="term" value="F:DNA binding"/>
    <property type="evidence" value="ECO:0007669"/>
    <property type="project" value="UniProtKB-KW"/>
</dbReference>
<dbReference type="SUPFAM" id="SSF53697">
    <property type="entry name" value="SIS domain"/>
    <property type="match status" value="1"/>
</dbReference>
<protein>
    <submittedName>
        <fullName evidence="5">Putative HTH-type transcriptional regulator YbbH</fullName>
    </submittedName>
</protein>
<dbReference type="CDD" id="cd05013">
    <property type="entry name" value="SIS_RpiR"/>
    <property type="match status" value="1"/>
</dbReference>
<dbReference type="PANTHER" id="PTHR30514">
    <property type="entry name" value="GLUCOKINASE"/>
    <property type="match status" value="1"/>
</dbReference>
<sequence>MSNMDPDSLDAQIRKLYADLSATDRKLADVVIAHNKDLLGYTATELAHLAGVSKASAARFFRRLGYEDFNTFRKHIRLRVSRQSPLLRMDRSRAQKTALAQLEKHVQHDLSILSGLVDGFTDEVLNGAVGLLAQARRVCVVGYRNSYVTAFYASALLSQVRPDVCLLNEVAGREAELLAECSNTDVLVTVDFRRRASRLLPMVATARRTGVPVLLMTDTYMSALSAQADVVLHCPHHDVQMFDSYVSAISLVNYLATAVAAKTRKHTRVRMAKIESLHDALGDLEGDAQFSR</sequence>
<dbReference type="GO" id="GO:1901135">
    <property type="term" value="P:carbohydrate derivative metabolic process"/>
    <property type="evidence" value="ECO:0007669"/>
    <property type="project" value="InterPro"/>
</dbReference>
<evidence type="ECO:0000256" key="2">
    <source>
        <dbReference type="ARBA" id="ARBA00023125"/>
    </source>
</evidence>
<dbReference type="InterPro" id="IPR046348">
    <property type="entry name" value="SIS_dom_sf"/>
</dbReference>
<proteinExistence type="predicted"/>
<dbReference type="Pfam" id="PF01418">
    <property type="entry name" value="HTH_6"/>
    <property type="match status" value="1"/>
</dbReference>